<reference evidence="2 3" key="2">
    <citation type="journal article" date="2016" name="Appl. Microbiol. Biotechnol.">
        <title>Mutations improving production and secretion of extracellular lipase by Burkholderia glumae PG1.</title>
        <authorList>
            <person name="Knapp A."/>
            <person name="Voget S."/>
            <person name="Gao R."/>
            <person name="Zaburannyi N."/>
            <person name="Krysciak D."/>
            <person name="Breuer M."/>
            <person name="Hauer B."/>
            <person name="Streit W.R."/>
            <person name="Muller R."/>
            <person name="Daniel R."/>
            <person name="Jaeger K.E."/>
        </authorList>
    </citation>
    <scope>NUCLEOTIDE SEQUENCE [LARGE SCALE GENOMIC DNA]</scope>
    <source>
        <strain evidence="2 3">PG1</strain>
    </source>
</reference>
<gene>
    <name evidence="2" type="ORF">BGL_1c18110</name>
</gene>
<feature type="region of interest" description="Disordered" evidence="1">
    <location>
        <begin position="130"/>
        <end position="186"/>
    </location>
</feature>
<dbReference type="HOGENOM" id="CLU_089890_0_0_4"/>
<feature type="compositionally biased region" description="Low complexity" evidence="1">
    <location>
        <begin position="142"/>
        <end position="168"/>
    </location>
</feature>
<dbReference type="EMBL" id="CP002580">
    <property type="protein sequence ID" value="AJK46320.1"/>
    <property type="molecule type" value="Genomic_DNA"/>
</dbReference>
<evidence type="ECO:0000313" key="2">
    <source>
        <dbReference type="EMBL" id="AJK46320.1"/>
    </source>
</evidence>
<reference evidence="3" key="1">
    <citation type="submission" date="2011-03" db="EMBL/GenBank/DDBJ databases">
        <authorList>
            <person name="Voget S."/>
            <person name="Streit W.R."/>
            <person name="Jaeger K.E."/>
            <person name="Daniel R."/>
        </authorList>
    </citation>
    <scope>NUCLEOTIDE SEQUENCE [LARGE SCALE GENOMIC DNA]</scope>
    <source>
        <strain evidence="3">PG1</strain>
    </source>
</reference>
<dbReference type="AlphaFoldDB" id="A0A0B6RZ31"/>
<evidence type="ECO:0000313" key="3">
    <source>
        <dbReference type="Proteomes" id="UP000031838"/>
    </source>
</evidence>
<name>A0A0B6RZ31_BURPL</name>
<dbReference type="Pfam" id="PF11159">
    <property type="entry name" value="DUF2939"/>
    <property type="match status" value="1"/>
</dbReference>
<feature type="compositionally biased region" description="Pro residues" evidence="1">
    <location>
        <begin position="169"/>
        <end position="182"/>
    </location>
</feature>
<evidence type="ECO:0000256" key="1">
    <source>
        <dbReference type="SAM" id="MobiDB-lite"/>
    </source>
</evidence>
<dbReference type="Proteomes" id="UP000031838">
    <property type="component" value="Chromosome 1"/>
</dbReference>
<accession>A0A0B6RZ31</accession>
<keyword evidence="3" id="KW-1185">Reference proteome</keyword>
<sequence length="229" mass="23788">MSVSSSSDSSSDMSSVPPPRRKRLGWMPALVVAVAGLAAILYAAASPYLALRELKQAIDARDAQAISRYVDYPALRISLKQQLTDELMRRIDLQRHDNPLAMLGAMVGSALIGPLVDAYATPEGVAALLSGLPPNGDPRQHPPALDQPAAPAPAPASGAGVAPPAAASAPPPSGTGTPPPAAPQSSAAYHGINEFIAVYQRDAGGTRYAAIFRRSGLFGWKLSAIDLQH</sequence>
<protein>
    <submittedName>
        <fullName evidence="2">Uncharacterized protein</fullName>
    </submittedName>
</protein>
<dbReference type="KEGG" id="bgp:BGL_1c18110"/>
<proteinExistence type="predicted"/>
<organism evidence="2 3">
    <name type="scientific">Burkholderia plantarii</name>
    <dbReference type="NCBI Taxonomy" id="41899"/>
    <lineage>
        <taxon>Bacteria</taxon>
        <taxon>Pseudomonadati</taxon>
        <taxon>Pseudomonadota</taxon>
        <taxon>Betaproteobacteria</taxon>
        <taxon>Burkholderiales</taxon>
        <taxon>Burkholderiaceae</taxon>
        <taxon>Burkholderia</taxon>
    </lineage>
</organism>
<dbReference type="InterPro" id="IPR021330">
    <property type="entry name" value="DUF2939"/>
</dbReference>